<keyword evidence="3" id="KW-1185">Reference proteome</keyword>
<sequence>MTVIINGWVEFSPENAGKAVQTAAQLMAETRSQAGCREYVWSLDPTIPGRVYVYENWESSEDLNAHLAGRYYADMLGLLGQYEMLATDILKYRIDHAEPVYDPNGVPRGDFFTG</sequence>
<proteinExistence type="predicted"/>
<evidence type="ECO:0000313" key="3">
    <source>
        <dbReference type="Proteomes" id="UP001143307"/>
    </source>
</evidence>
<keyword evidence="2" id="KW-0560">Oxidoreductase</keyword>
<protein>
    <submittedName>
        <fullName evidence="2">Antibiotic biosynthesis monooxygenase</fullName>
    </submittedName>
</protein>
<dbReference type="Proteomes" id="UP001143307">
    <property type="component" value="Unassembled WGS sequence"/>
</dbReference>
<reference evidence="2" key="1">
    <citation type="submission" date="2019-02" db="EMBL/GenBank/DDBJ databases">
        <authorList>
            <person name="Li S.-H."/>
        </authorList>
    </citation>
    <scope>NUCLEOTIDE SEQUENCE</scope>
    <source>
        <strain evidence="2">IMCC8485</strain>
    </source>
</reference>
<name>A0ABT3SX62_9GAMM</name>
<keyword evidence="2" id="KW-0503">Monooxygenase</keyword>
<dbReference type="InterPro" id="IPR011008">
    <property type="entry name" value="Dimeric_a/b-barrel"/>
</dbReference>
<comment type="caution">
    <text evidence="2">The sequence shown here is derived from an EMBL/GenBank/DDBJ whole genome shotgun (WGS) entry which is preliminary data.</text>
</comment>
<feature type="domain" description="ABM" evidence="1">
    <location>
        <begin position="3"/>
        <end position="94"/>
    </location>
</feature>
<evidence type="ECO:0000259" key="1">
    <source>
        <dbReference type="PROSITE" id="PS51725"/>
    </source>
</evidence>
<dbReference type="PROSITE" id="PS51725">
    <property type="entry name" value="ABM"/>
    <property type="match status" value="1"/>
</dbReference>
<dbReference type="RefSeq" id="WP_279253012.1">
    <property type="nucleotide sequence ID" value="NZ_SHNP01000004.1"/>
</dbReference>
<evidence type="ECO:0000313" key="2">
    <source>
        <dbReference type="EMBL" id="MCX2974210.1"/>
    </source>
</evidence>
<dbReference type="Gene3D" id="3.30.70.100">
    <property type="match status" value="1"/>
</dbReference>
<dbReference type="InterPro" id="IPR007138">
    <property type="entry name" value="ABM_dom"/>
</dbReference>
<accession>A0ABT3SX62</accession>
<organism evidence="2 3">
    <name type="scientific">Candidatus Seongchinamella marina</name>
    <dbReference type="NCBI Taxonomy" id="2518990"/>
    <lineage>
        <taxon>Bacteria</taxon>
        <taxon>Pseudomonadati</taxon>
        <taxon>Pseudomonadota</taxon>
        <taxon>Gammaproteobacteria</taxon>
        <taxon>Cellvibrionales</taxon>
        <taxon>Halieaceae</taxon>
        <taxon>Seongchinamella</taxon>
    </lineage>
</organism>
<dbReference type="Pfam" id="PF03992">
    <property type="entry name" value="ABM"/>
    <property type="match status" value="1"/>
</dbReference>
<gene>
    <name evidence="2" type="ORF">EYC87_11510</name>
</gene>
<dbReference type="EMBL" id="SHNP01000004">
    <property type="protein sequence ID" value="MCX2974210.1"/>
    <property type="molecule type" value="Genomic_DNA"/>
</dbReference>
<dbReference type="GO" id="GO:0004497">
    <property type="term" value="F:monooxygenase activity"/>
    <property type="evidence" value="ECO:0007669"/>
    <property type="project" value="UniProtKB-KW"/>
</dbReference>
<dbReference type="SUPFAM" id="SSF54909">
    <property type="entry name" value="Dimeric alpha+beta barrel"/>
    <property type="match status" value="1"/>
</dbReference>